<dbReference type="Proteomes" id="UP000299102">
    <property type="component" value="Unassembled WGS sequence"/>
</dbReference>
<organism evidence="2 3">
    <name type="scientific">Eumeta variegata</name>
    <name type="common">Bagworm moth</name>
    <name type="synonym">Eumeta japonica</name>
    <dbReference type="NCBI Taxonomy" id="151549"/>
    <lineage>
        <taxon>Eukaryota</taxon>
        <taxon>Metazoa</taxon>
        <taxon>Ecdysozoa</taxon>
        <taxon>Arthropoda</taxon>
        <taxon>Hexapoda</taxon>
        <taxon>Insecta</taxon>
        <taxon>Pterygota</taxon>
        <taxon>Neoptera</taxon>
        <taxon>Endopterygota</taxon>
        <taxon>Lepidoptera</taxon>
        <taxon>Glossata</taxon>
        <taxon>Ditrysia</taxon>
        <taxon>Tineoidea</taxon>
        <taxon>Psychidae</taxon>
        <taxon>Oiketicinae</taxon>
        <taxon>Eumeta</taxon>
    </lineage>
</organism>
<comment type="caution">
    <text evidence="2">The sequence shown here is derived from an EMBL/GenBank/DDBJ whole genome shotgun (WGS) entry which is preliminary data.</text>
</comment>
<protein>
    <submittedName>
        <fullName evidence="2">Uncharacterized protein</fullName>
    </submittedName>
</protein>
<reference evidence="2 3" key="1">
    <citation type="journal article" date="2019" name="Commun. Biol.">
        <title>The bagworm genome reveals a unique fibroin gene that provides high tensile strength.</title>
        <authorList>
            <person name="Kono N."/>
            <person name="Nakamura H."/>
            <person name="Ohtoshi R."/>
            <person name="Tomita M."/>
            <person name="Numata K."/>
            <person name="Arakawa K."/>
        </authorList>
    </citation>
    <scope>NUCLEOTIDE SEQUENCE [LARGE SCALE GENOMIC DNA]</scope>
</reference>
<dbReference type="AlphaFoldDB" id="A0A4C1WC30"/>
<feature type="region of interest" description="Disordered" evidence="1">
    <location>
        <begin position="1"/>
        <end position="25"/>
    </location>
</feature>
<accession>A0A4C1WC30</accession>
<sequence>MATPRDRDPAGRKPRASGGITRVTDISEPPRRRRRLFSSESDLKREYKRIFIEIVNNVKNQIQTRYSSLSNLSFLDLLTLKRIHTYLRNSQTEQRLSDLALLSIEKHLLLQIKNDFSSVGEDITTAGKLAHHIFLLQTQAEYFVAVRAK</sequence>
<keyword evidence="3" id="KW-1185">Reference proteome</keyword>
<evidence type="ECO:0000313" key="2">
    <source>
        <dbReference type="EMBL" id="GBP47714.1"/>
    </source>
</evidence>
<name>A0A4C1WC30_EUMVA</name>
<evidence type="ECO:0000256" key="1">
    <source>
        <dbReference type="SAM" id="MobiDB-lite"/>
    </source>
</evidence>
<feature type="compositionally biased region" description="Basic and acidic residues" evidence="1">
    <location>
        <begin position="1"/>
        <end position="11"/>
    </location>
</feature>
<evidence type="ECO:0000313" key="3">
    <source>
        <dbReference type="Proteomes" id="UP000299102"/>
    </source>
</evidence>
<gene>
    <name evidence="2" type="ORF">EVAR_14245_1</name>
</gene>
<dbReference type="EMBL" id="BGZK01000508">
    <property type="protein sequence ID" value="GBP47714.1"/>
    <property type="molecule type" value="Genomic_DNA"/>
</dbReference>
<proteinExistence type="predicted"/>